<evidence type="ECO:0000313" key="2">
    <source>
        <dbReference type="Proteomes" id="UP001234178"/>
    </source>
</evidence>
<comment type="caution">
    <text evidence="1">The sequence shown here is derived from an EMBL/GenBank/DDBJ whole genome shotgun (WGS) entry which is preliminary data.</text>
</comment>
<organism evidence="1 2">
    <name type="scientific">Daphnia magna</name>
    <dbReference type="NCBI Taxonomy" id="35525"/>
    <lineage>
        <taxon>Eukaryota</taxon>
        <taxon>Metazoa</taxon>
        <taxon>Ecdysozoa</taxon>
        <taxon>Arthropoda</taxon>
        <taxon>Crustacea</taxon>
        <taxon>Branchiopoda</taxon>
        <taxon>Diplostraca</taxon>
        <taxon>Cladocera</taxon>
        <taxon>Anomopoda</taxon>
        <taxon>Daphniidae</taxon>
        <taxon>Daphnia</taxon>
    </lineage>
</organism>
<sequence>MSSHASILERACTGGIWICEQVIKPQFSMAPIREEKKNEKNEKQINVFLITSGEIRNSIRILLGQWIVDIVTLCERLRPLVDFPSSST</sequence>
<protein>
    <submittedName>
        <fullName evidence="1">Uncharacterized protein</fullName>
    </submittedName>
</protein>
<evidence type="ECO:0000313" key="1">
    <source>
        <dbReference type="EMBL" id="KAK4036149.1"/>
    </source>
</evidence>
<proteinExistence type="predicted"/>
<reference evidence="1 2" key="1">
    <citation type="journal article" date="2023" name="Nucleic Acids Res.">
        <title>The hologenome of Daphnia magna reveals possible DNA methylation and microbiome-mediated evolution of the host genome.</title>
        <authorList>
            <person name="Chaturvedi A."/>
            <person name="Li X."/>
            <person name="Dhandapani V."/>
            <person name="Marshall H."/>
            <person name="Kissane S."/>
            <person name="Cuenca-Cambronero M."/>
            <person name="Asole G."/>
            <person name="Calvet F."/>
            <person name="Ruiz-Romero M."/>
            <person name="Marangio P."/>
            <person name="Guigo R."/>
            <person name="Rago D."/>
            <person name="Mirbahai L."/>
            <person name="Eastwood N."/>
            <person name="Colbourne J.K."/>
            <person name="Zhou J."/>
            <person name="Mallon E."/>
            <person name="Orsini L."/>
        </authorList>
    </citation>
    <scope>NUCLEOTIDE SEQUENCE [LARGE SCALE GENOMIC DNA]</scope>
    <source>
        <strain evidence="1">LRV0_1</strain>
    </source>
</reference>
<accession>A0ABR0B3D7</accession>
<dbReference type="EMBL" id="JAOYFB010000040">
    <property type="protein sequence ID" value="KAK4036149.1"/>
    <property type="molecule type" value="Genomic_DNA"/>
</dbReference>
<gene>
    <name evidence="1" type="ORF">OUZ56_028214</name>
</gene>
<keyword evidence="2" id="KW-1185">Reference proteome</keyword>
<name>A0ABR0B3D7_9CRUS</name>
<dbReference type="Proteomes" id="UP001234178">
    <property type="component" value="Unassembled WGS sequence"/>
</dbReference>